<dbReference type="Gene3D" id="1.10.8.270">
    <property type="entry name" value="putative rabgap domain of human tbc1 domain family member 14 like domains"/>
    <property type="match status" value="1"/>
</dbReference>
<keyword evidence="10" id="KW-1185">Reference proteome</keyword>
<evidence type="ECO:0000256" key="7">
    <source>
        <dbReference type="SAM" id="Phobius"/>
    </source>
</evidence>
<feature type="compositionally biased region" description="Low complexity" evidence="6">
    <location>
        <begin position="234"/>
        <end position="243"/>
    </location>
</feature>
<name>A0A4T0FWM4_9BASI</name>
<evidence type="ECO:0000313" key="9">
    <source>
        <dbReference type="EMBL" id="TIA93138.1"/>
    </source>
</evidence>
<organism evidence="9 10">
    <name type="scientific">Wallemia hederae</name>
    <dbReference type="NCBI Taxonomy" id="1540922"/>
    <lineage>
        <taxon>Eukaryota</taxon>
        <taxon>Fungi</taxon>
        <taxon>Dikarya</taxon>
        <taxon>Basidiomycota</taxon>
        <taxon>Wallemiomycotina</taxon>
        <taxon>Wallemiomycetes</taxon>
        <taxon>Wallemiales</taxon>
        <taxon>Wallemiaceae</taxon>
        <taxon>Wallemia</taxon>
    </lineage>
</organism>
<dbReference type="InterPro" id="IPR000195">
    <property type="entry name" value="Rab-GAP-TBC_dom"/>
</dbReference>
<dbReference type="GO" id="GO:0005741">
    <property type="term" value="C:mitochondrial outer membrane"/>
    <property type="evidence" value="ECO:0007669"/>
    <property type="project" value="TreeGrafter"/>
</dbReference>
<dbReference type="Gene3D" id="1.10.472.80">
    <property type="entry name" value="Ypt/Rab-GAP domain of gyp1p, domain 3"/>
    <property type="match status" value="1"/>
</dbReference>
<proteinExistence type="predicted"/>
<feature type="transmembrane region" description="Helical" evidence="7">
    <location>
        <begin position="849"/>
        <end position="876"/>
    </location>
</feature>
<gene>
    <name evidence="9" type="ORF">E3P99_00258</name>
</gene>
<dbReference type="Pfam" id="PF00566">
    <property type="entry name" value="RabGAP-TBC"/>
    <property type="match status" value="1"/>
</dbReference>
<dbReference type="PANTHER" id="PTHR28234">
    <property type="entry name" value="NUCLEAR CONTROL OF ATPASE PROTEIN 2"/>
    <property type="match status" value="1"/>
</dbReference>
<evidence type="ECO:0000256" key="3">
    <source>
        <dbReference type="ARBA" id="ARBA00022989"/>
    </source>
</evidence>
<keyword evidence="4" id="KW-0496">Mitochondrion</keyword>
<sequence length="978" mass="110944">MATKTKLNAANRQSTAFDNTELSYYKDEQQIKDEELAQKIRSNYNDDDEHENGDSSTDALYGNLDRYGFFLHNYDNKQRLTILYKTKRVPSLKRPSKSHKLRPESDQDKARVVDKYLKSMDSLSTKEVDRIEKWRDMLQPKQRDHGSNIRLWRLKRSFNQHTLARRLVKGVPDRWRAAAWESMLLQNIDNQGTFPRPYYNSNASVSSDKMSIKSGYKAPSTRSIETIGEETEEGSSNSGHSSKSIMETLSRQYFDRQSEPSSYDIQIDLDVPRTISGHFLFHNRYGLGQRNLFHVLHAFSLQPNGYCQGMGPIAATLLCYYEPEKAYAMLSLLDKYYGMHDVFKHGFPGLLEHLHVQDELVKLTMPKMFEKLDQENVPPTSYATKWYITLFANTVPFKTQLRFWDLMIFYGPDAVVAFSVSILWCLRHNIIDAKSNFETILTSLSNFFIPEDEDTLMNTACKALDSIDVEQGESELEWLLLARVTLVLYDNVVHTLLHHSVRLSDLSNFWERMLESKYRSYNFLLQTLPYRAYNYAKHAQPSIHSLFPYSQAGLSLNLRTLTFKPLNLLKFELQSHIDQIQELKNAIANSVGRLASFDGLMNGFGPGSGNASGRSLGGDLNGWIKHLTSVLTDISDDSHVNLNESTSFKAILDNLKTLVNKVIPSHASTVAQRVQNHNRPSPLIRNWPKLVLGPPLLLIAARVALRSQEAVKASLRDATETVKGFIHGWIIEPASHIISTIRFGGHGLGVTEAGLESDIASLERMVKELGKDSLKLSDTQLVQLGDSVRKGDLSAVLQVYENEMKTPFKSALFGQLVRALLIQIQKVKCDVDTTMTKLDALLKSQELTFGFVGVAPSLAIVYFVGTWISKGLGLIVGRKQLSLRRRVELFECIRRIDCLLVPSTQSPLPQQTLGHLLLATSIMRKCAADITQKRLRKGLCDDLNELEIPQGDVLDKRAVVERMWRCWGGKLGWQQAVL</sequence>
<feature type="domain" description="Rab-GAP TBC" evidence="8">
    <location>
        <begin position="170"/>
        <end position="411"/>
    </location>
</feature>
<dbReference type="PANTHER" id="PTHR28234:SF1">
    <property type="entry name" value="NUCLEAR CONTROL OF ATPASE PROTEIN 2"/>
    <property type="match status" value="1"/>
</dbReference>
<evidence type="ECO:0000256" key="5">
    <source>
        <dbReference type="ARBA" id="ARBA00023136"/>
    </source>
</evidence>
<comment type="subcellular location">
    <subcellularLocation>
        <location evidence="1">Mitochondrion membrane</location>
        <topology evidence="1">Multi-pass membrane protein</topology>
    </subcellularLocation>
</comment>
<evidence type="ECO:0000256" key="6">
    <source>
        <dbReference type="SAM" id="MobiDB-lite"/>
    </source>
</evidence>
<dbReference type="Proteomes" id="UP000310189">
    <property type="component" value="Unassembled WGS sequence"/>
</dbReference>
<dbReference type="SUPFAM" id="SSF47923">
    <property type="entry name" value="Ypt/Rab-GAP domain of gyp1p"/>
    <property type="match status" value="2"/>
</dbReference>
<keyword evidence="3 7" id="KW-1133">Transmembrane helix</keyword>
<evidence type="ECO:0000256" key="4">
    <source>
        <dbReference type="ARBA" id="ARBA00023128"/>
    </source>
</evidence>
<dbReference type="EMBL" id="SPNW01000003">
    <property type="protein sequence ID" value="TIA93138.1"/>
    <property type="molecule type" value="Genomic_DNA"/>
</dbReference>
<feature type="region of interest" description="Disordered" evidence="6">
    <location>
        <begin position="1"/>
        <end position="23"/>
    </location>
</feature>
<dbReference type="Pfam" id="PF08637">
    <property type="entry name" value="NCA2"/>
    <property type="match status" value="1"/>
</dbReference>
<accession>A0A4T0FWM4</accession>
<dbReference type="InterPro" id="IPR013946">
    <property type="entry name" value="NCA2-like"/>
</dbReference>
<protein>
    <recommendedName>
        <fullName evidence="8">Rab-GAP TBC domain-containing protein</fullName>
    </recommendedName>
</protein>
<reference evidence="9 10" key="1">
    <citation type="submission" date="2019-03" db="EMBL/GenBank/DDBJ databases">
        <title>Sequencing 23 genomes of Wallemia ichthyophaga.</title>
        <authorList>
            <person name="Gostincar C."/>
        </authorList>
    </citation>
    <scope>NUCLEOTIDE SEQUENCE [LARGE SCALE GENOMIC DNA]</scope>
    <source>
        <strain evidence="9 10">EXF-5753</strain>
    </source>
</reference>
<feature type="region of interest" description="Disordered" evidence="6">
    <location>
        <begin position="214"/>
        <end position="243"/>
    </location>
</feature>
<comment type="caution">
    <text evidence="9">The sequence shown here is derived from an EMBL/GenBank/DDBJ whole genome shotgun (WGS) entry which is preliminary data.</text>
</comment>
<evidence type="ECO:0000256" key="2">
    <source>
        <dbReference type="ARBA" id="ARBA00022692"/>
    </source>
</evidence>
<dbReference type="SMART" id="SM00164">
    <property type="entry name" value="TBC"/>
    <property type="match status" value="1"/>
</dbReference>
<dbReference type="PROSITE" id="PS50086">
    <property type="entry name" value="TBC_RABGAP"/>
    <property type="match status" value="1"/>
</dbReference>
<dbReference type="AlphaFoldDB" id="A0A4T0FWM4"/>
<evidence type="ECO:0000313" key="10">
    <source>
        <dbReference type="Proteomes" id="UP000310189"/>
    </source>
</evidence>
<evidence type="ECO:0000259" key="8">
    <source>
        <dbReference type="PROSITE" id="PS50086"/>
    </source>
</evidence>
<dbReference type="OrthoDB" id="294251at2759"/>
<evidence type="ECO:0000256" key="1">
    <source>
        <dbReference type="ARBA" id="ARBA00004225"/>
    </source>
</evidence>
<keyword evidence="2 7" id="KW-0812">Transmembrane</keyword>
<keyword evidence="5 7" id="KW-0472">Membrane</keyword>
<dbReference type="InterPro" id="IPR035969">
    <property type="entry name" value="Rab-GAP_TBC_sf"/>
</dbReference>
<feature type="compositionally biased region" description="Polar residues" evidence="6">
    <location>
        <begin position="1"/>
        <end position="22"/>
    </location>
</feature>